<evidence type="ECO:0000313" key="1">
    <source>
        <dbReference type="EMBL" id="SFR80044.1"/>
    </source>
</evidence>
<proteinExistence type="predicted"/>
<evidence type="ECO:0000313" key="2">
    <source>
        <dbReference type="Proteomes" id="UP000198824"/>
    </source>
</evidence>
<dbReference type="Proteomes" id="UP000198824">
    <property type="component" value="Unassembled WGS sequence"/>
</dbReference>
<keyword evidence="2" id="KW-1185">Reference proteome</keyword>
<sequence>MTVDRMNLTGAWFGSFSYLGTTQADVSFIATIEEVAGLVTGETSEHTDVAGLQVELKAILRGSREGADVSFIKAYDGAGMAAHAVEYRGTLSDDGKRVSGAWEMEGVMGGFEMHREIVDVAAEEVLEAEAPLEFEGLLER</sequence>
<dbReference type="RefSeq" id="WP_093310219.1">
    <property type="nucleotide sequence ID" value="NZ_FOZG01000001.1"/>
</dbReference>
<dbReference type="STRING" id="1166337.SAMN05192580_0515"/>
<reference evidence="1 2" key="1">
    <citation type="submission" date="2016-10" db="EMBL/GenBank/DDBJ databases">
        <authorList>
            <person name="de Groot N.N."/>
        </authorList>
    </citation>
    <scope>NUCLEOTIDE SEQUENCE [LARGE SCALE GENOMIC DNA]</scope>
    <source>
        <strain evidence="1 2">S5-249</strain>
    </source>
</reference>
<dbReference type="AlphaFoldDB" id="A0A1I6JM61"/>
<dbReference type="OrthoDB" id="6194699at2"/>
<organism evidence="1 2">
    <name type="scientific">Sphingomonas jatrophae</name>
    <dbReference type="NCBI Taxonomy" id="1166337"/>
    <lineage>
        <taxon>Bacteria</taxon>
        <taxon>Pseudomonadati</taxon>
        <taxon>Pseudomonadota</taxon>
        <taxon>Alphaproteobacteria</taxon>
        <taxon>Sphingomonadales</taxon>
        <taxon>Sphingomonadaceae</taxon>
        <taxon>Sphingomonas</taxon>
    </lineage>
</organism>
<gene>
    <name evidence="1" type="ORF">SAMN05192580_0515</name>
</gene>
<name>A0A1I6JM61_9SPHN</name>
<dbReference type="EMBL" id="FOZG01000001">
    <property type="protein sequence ID" value="SFR80044.1"/>
    <property type="molecule type" value="Genomic_DNA"/>
</dbReference>
<accession>A0A1I6JM61</accession>
<protein>
    <submittedName>
        <fullName evidence="1">Uncharacterized protein</fullName>
    </submittedName>
</protein>